<name>A0A507DI56_9FUNG</name>
<evidence type="ECO:0000313" key="5">
    <source>
        <dbReference type="EMBL" id="TPX51263.1"/>
    </source>
</evidence>
<evidence type="ECO:0000256" key="3">
    <source>
        <dbReference type="SAM" id="MobiDB-lite"/>
    </source>
</evidence>
<dbReference type="Proteomes" id="UP000320475">
    <property type="component" value="Unassembled WGS sequence"/>
</dbReference>
<feature type="compositionally biased region" description="Acidic residues" evidence="3">
    <location>
        <begin position="807"/>
        <end position="818"/>
    </location>
</feature>
<evidence type="ECO:0000256" key="2">
    <source>
        <dbReference type="ARBA" id="ARBA00022840"/>
    </source>
</evidence>
<dbReference type="InterPro" id="IPR011990">
    <property type="entry name" value="TPR-like_helical_dom_sf"/>
</dbReference>
<comment type="caution">
    <text evidence="5">The sequence shown here is derived from an EMBL/GenBank/DDBJ whole genome shotgun (WGS) entry which is preliminary data.</text>
</comment>
<dbReference type="PANTHER" id="PTHR16305:SF28">
    <property type="entry name" value="GUANYLATE CYCLASE DOMAIN-CONTAINING PROTEIN"/>
    <property type="match status" value="1"/>
</dbReference>
<feature type="region of interest" description="Disordered" evidence="3">
    <location>
        <begin position="1"/>
        <end position="22"/>
    </location>
</feature>
<dbReference type="InterPro" id="IPR001054">
    <property type="entry name" value="A/G_cyclase"/>
</dbReference>
<feature type="region of interest" description="Disordered" evidence="3">
    <location>
        <begin position="804"/>
        <end position="825"/>
    </location>
</feature>
<evidence type="ECO:0000256" key="1">
    <source>
        <dbReference type="ARBA" id="ARBA00022741"/>
    </source>
</evidence>
<dbReference type="GO" id="GO:0009190">
    <property type="term" value="P:cyclic nucleotide biosynthetic process"/>
    <property type="evidence" value="ECO:0007669"/>
    <property type="project" value="InterPro"/>
</dbReference>
<dbReference type="PROSITE" id="PS50125">
    <property type="entry name" value="GUANYLATE_CYCLASE_2"/>
    <property type="match status" value="2"/>
</dbReference>
<feature type="domain" description="Guanylate cyclase" evidence="4">
    <location>
        <begin position="163"/>
        <end position="316"/>
    </location>
</feature>
<evidence type="ECO:0000313" key="6">
    <source>
        <dbReference type="Proteomes" id="UP000320475"/>
    </source>
</evidence>
<dbReference type="EMBL" id="QEAM01000006">
    <property type="protein sequence ID" value="TPX51263.1"/>
    <property type="molecule type" value="Genomic_DNA"/>
</dbReference>
<dbReference type="PANTHER" id="PTHR16305">
    <property type="entry name" value="TESTICULAR SOLUBLE ADENYLYL CYCLASE"/>
    <property type="match status" value="1"/>
</dbReference>
<reference evidence="5 6" key="1">
    <citation type="journal article" date="2019" name="Sci. Rep.">
        <title>Comparative genomics of chytrid fungi reveal insights into the obligate biotrophic and pathogenic lifestyle of Synchytrium endobioticum.</title>
        <authorList>
            <person name="van de Vossenberg B.T.L.H."/>
            <person name="Warris S."/>
            <person name="Nguyen H.D.T."/>
            <person name="van Gent-Pelzer M.P.E."/>
            <person name="Joly D.L."/>
            <person name="van de Geest H.C."/>
            <person name="Bonants P.J.M."/>
            <person name="Smith D.S."/>
            <person name="Levesque C.A."/>
            <person name="van der Lee T.A.J."/>
        </authorList>
    </citation>
    <scope>NUCLEOTIDE SEQUENCE [LARGE SCALE GENOMIC DNA]</scope>
    <source>
        <strain evidence="5 6">LEV6574</strain>
    </source>
</reference>
<feature type="domain" description="Guanylate cyclase" evidence="4">
    <location>
        <begin position="422"/>
        <end position="556"/>
    </location>
</feature>
<dbReference type="GO" id="GO:0035556">
    <property type="term" value="P:intracellular signal transduction"/>
    <property type="evidence" value="ECO:0007669"/>
    <property type="project" value="InterPro"/>
</dbReference>
<keyword evidence="1" id="KW-0547">Nucleotide-binding</keyword>
<dbReference type="CDD" id="cd07302">
    <property type="entry name" value="CHD"/>
    <property type="match status" value="1"/>
</dbReference>
<dbReference type="SUPFAM" id="SSF55073">
    <property type="entry name" value="Nucleotide cyclase"/>
    <property type="match status" value="2"/>
</dbReference>
<keyword evidence="2" id="KW-0067">ATP-binding</keyword>
<dbReference type="OrthoDB" id="194468at2759"/>
<proteinExistence type="predicted"/>
<sequence length="1764" mass="196480">MIEGRGTRTRARRVNTPTESPFQQQYTRYDEHTMTPPYTSQQSSARSHLPSTLLPWMAPPSNTVGGVRNDTANIMYSLPSPFVAPLVSYDQVVPNFMSKHLRTHCDRLVERGVIPPQYGDDAARIAQHAPLHDRWNMNRYSASSASPAVCAEMQPSANEAFAAVVMADVSGYSKLTSVLAERGPTGAELLSKAMKGYLDKIIKIVLTNGGDIVKFAGDAVIFYWRMELQTSEETSKSPELDRRKGELIYKAALCCSMLLENLGSYNVSIPDCDTKKLMIHLGIGGGAVYDVCVGGPPGRWEHFIAGDAVTQLATVLDAAKPGQLAISHTSLRYLAEVVETRSIGVEGYDKRCITVRSMATAQRKVPPPRPVEGEDIDLWDITAKHANMALYEQFISHPALFKLQSDLTQSKVFRIQSHLSDLMSLHELRQVTTVFIKLGGKFASFSDPVQALDDAQLAMTVVQEAMKKYEGSLRQFHVDDKGAVILCFFGLPPLAHENDAPYGVKAALFIQESFRGKFKFSIGVTTGVVSIGGVGSAVRTEYAVMGDSINMAARLMCLPTAAASVICDERTFALAEQDIFFEHLGVASVKGKANLIWTFRPILARPDGGNGSPFRQTPREICGRVLEKTAIIDAISNHVAGEPPGVVVLESDAGQGLSTLVKYTRLEAMERGCHVCVGNAAEMEKYTPYYVFRDVLCDLLAMIESSVRNGKDGLKIPFVSHKPSFAIPSDSVSAQFATSRDGDNPHFRNIVQRKIDRKSIFEDDAVHPFYHRPKQSEMKHGYLNIIASNDSLVNAIKADLAPSNSCIDDDDTDSDDASEGTGAEVASASNIRTLEGHLGPVKRTAQVKFCNRVKSCLQKVGENPDLAPLLDEILPANFGQSEFVSSLSPKMRAKELAEMLRRMVNVLTETNPVVFTFHEVQWMDCLSWELVWEILHNCPRALVMIFSRVEKYYENDDGKIHLGRLRKAPRAVYIEMGGLSQLDTEKMIASTWSGNPCKAISSAITDSVYKRTNGNPLYIRSLTAALKDSGLWRISDDGTLRTEQGDADFEKLVLGFDLQSIITAQFDRLERNFQLFLKVASVLGQRFLLDDVLVFLSDLTGFADRFSKKEPGKIAKTVDAMDKYGFLTRPEGDQESLFFQFKSAVIHRSIYGMMVLSQRQQLHLNIAQYYEQIINDDNRHRLLIPLYEHFAETDDRQRLEKLKYLEAVCRFYYRKHSTADAIKHYNLLLVQANALERDRNMRVYEPCIRATWLRELGESYFARQEFEKAGEALVKSLTVLGHSTVSGGLGLALKVERAKRKRSKLEKAEAKAKFRSAQSVIIESKSTNRVGPMALDENAQFDRGESVTQLSALLMGPKWNSAYEVRRTYMLLARLYLQTGDTEKHCSAVFAGLNLSEGPFPRDSLHTNFVAMAGLLYWTRDGDMKTARLFMNHALNQDVAISDLSARSMVMWCGARFSYLTGDYAAALRQADQLLSLGHSLGDWFLREEALRLKALVTYEEGPRSMAMAASQEFYMTAVQENRPLGILWGCLNMLKCLLAGQSTGEEMADLCRLCRQEIAPPVPAWASHPALGVVKASILAECDRRLGMDVAIEPFLMEIHKHAKQLKQSHWYVVVGLHQFSTFMYAAYENGAFGSSSPQARRLATTLLADLCRALKPMSKACLSVEPLRYILKGLRSMILNRPAEAMRKWVRALRSEGAREQAYVVATIYWHLARYAPVLDAAAQERYLEKARLGFKKVAAAYELSQLAVVAKRVATAKPPTV</sequence>
<dbReference type="Pfam" id="PF00211">
    <property type="entry name" value="Guanylate_cyc"/>
    <property type="match status" value="1"/>
</dbReference>
<gene>
    <name evidence="5" type="ORF">SeLEV6574_g00388</name>
</gene>
<dbReference type="Gene3D" id="3.30.70.1230">
    <property type="entry name" value="Nucleotide cyclase"/>
    <property type="match status" value="2"/>
</dbReference>
<organism evidence="5 6">
    <name type="scientific">Synchytrium endobioticum</name>
    <dbReference type="NCBI Taxonomy" id="286115"/>
    <lineage>
        <taxon>Eukaryota</taxon>
        <taxon>Fungi</taxon>
        <taxon>Fungi incertae sedis</taxon>
        <taxon>Chytridiomycota</taxon>
        <taxon>Chytridiomycota incertae sedis</taxon>
        <taxon>Chytridiomycetes</taxon>
        <taxon>Synchytriales</taxon>
        <taxon>Synchytriaceae</taxon>
        <taxon>Synchytrium</taxon>
    </lineage>
</organism>
<dbReference type="GO" id="GO:0005524">
    <property type="term" value="F:ATP binding"/>
    <property type="evidence" value="ECO:0007669"/>
    <property type="project" value="UniProtKB-KW"/>
</dbReference>
<evidence type="ECO:0000259" key="4">
    <source>
        <dbReference type="PROSITE" id="PS50125"/>
    </source>
</evidence>
<protein>
    <recommendedName>
        <fullName evidence="4">Guanylate cyclase domain-containing protein</fullName>
    </recommendedName>
</protein>
<dbReference type="GO" id="GO:0005737">
    <property type="term" value="C:cytoplasm"/>
    <property type="evidence" value="ECO:0007669"/>
    <property type="project" value="TreeGrafter"/>
</dbReference>
<dbReference type="GO" id="GO:0004016">
    <property type="term" value="F:adenylate cyclase activity"/>
    <property type="evidence" value="ECO:0007669"/>
    <property type="project" value="TreeGrafter"/>
</dbReference>
<accession>A0A507DI56</accession>
<dbReference type="VEuPathDB" id="FungiDB:SeMB42_g00263"/>
<dbReference type="InterPro" id="IPR029787">
    <property type="entry name" value="Nucleotide_cyclase"/>
</dbReference>
<dbReference type="Gene3D" id="1.25.40.10">
    <property type="entry name" value="Tetratricopeptide repeat domain"/>
    <property type="match status" value="1"/>
</dbReference>